<dbReference type="PANTHER" id="PTHR10948:SF23">
    <property type="entry name" value="TRANSPOSASE INSI FOR INSERTION SEQUENCE ELEMENT IS30A-RELATED"/>
    <property type="match status" value="1"/>
</dbReference>
<dbReference type="AlphaFoldDB" id="A0A223MM99"/>
<dbReference type="PROSITE" id="PS50994">
    <property type="entry name" value="INTEGRASE"/>
    <property type="match status" value="1"/>
</dbReference>
<dbReference type="SUPFAM" id="SSF53098">
    <property type="entry name" value="Ribonuclease H-like"/>
    <property type="match status" value="1"/>
</dbReference>
<dbReference type="InterPro" id="IPR012337">
    <property type="entry name" value="RNaseH-like_sf"/>
</dbReference>
<dbReference type="GO" id="GO:0005829">
    <property type="term" value="C:cytosol"/>
    <property type="evidence" value="ECO:0007669"/>
    <property type="project" value="TreeGrafter"/>
</dbReference>
<dbReference type="OrthoDB" id="9776104at2"/>
<evidence type="ECO:0000313" key="2">
    <source>
        <dbReference type="EMBL" id="RGC06204.1"/>
    </source>
</evidence>
<dbReference type="GO" id="GO:0032196">
    <property type="term" value="P:transposition"/>
    <property type="evidence" value="ECO:0007669"/>
    <property type="project" value="TreeGrafter"/>
</dbReference>
<gene>
    <name evidence="2" type="ORF">DXA38_22845</name>
</gene>
<proteinExistence type="predicted"/>
<reference evidence="2 3" key="1">
    <citation type="submission" date="2018-08" db="EMBL/GenBank/DDBJ databases">
        <title>A genome reference for cultivated species of the human gut microbiota.</title>
        <authorList>
            <person name="Zou Y."/>
            <person name="Xue W."/>
            <person name="Luo G."/>
        </authorList>
    </citation>
    <scope>NUCLEOTIDE SEQUENCE [LARGE SCALE GENOMIC DNA]</scope>
    <source>
        <strain evidence="2 3">OF01-2LB</strain>
    </source>
</reference>
<evidence type="ECO:0000313" key="3">
    <source>
        <dbReference type="Proteomes" id="UP000260025"/>
    </source>
</evidence>
<dbReference type="InterPro" id="IPR051917">
    <property type="entry name" value="Transposase-Integrase"/>
</dbReference>
<dbReference type="InterPro" id="IPR036397">
    <property type="entry name" value="RNaseH_sf"/>
</dbReference>
<protein>
    <submittedName>
        <fullName evidence="2">IS30 family transposase</fullName>
    </submittedName>
</protein>
<accession>A0A223MM99</accession>
<dbReference type="RefSeq" id="WP_008729262.1">
    <property type="nucleotide sequence ID" value="NZ_BAABXQ010000001.1"/>
</dbReference>
<dbReference type="InterPro" id="IPR001584">
    <property type="entry name" value="Integrase_cat-core"/>
</dbReference>
<sequence length="426" mass="48699">MATNKNKHLTQDDRNVIAIGIVNGSSKKAIADNLGKDKSTIGKEIRAHRYLSHKSTLSLECENYAHCKFKRKNCTVNCPDYSKFRCKRRDRTPGACNGCEKLKSCRFDKYLYKPTIAYEEYRSELVESRTGINLTSSEAVELGNTIKPLLLKGHSPYQIIAAHPELGISEKTLYNYIEQGVFECVGIANIDLRIKVKRKMTAKKKTIYKKRQDRKFLVGRLYTDYQSYVESEEITHILQMDTVYNDISNGPFIQTFKFIKYGLLFAVYHDTKTAADMVDGLAVLDSILGKSLFEQEAHITLTDRGGEFTDAEHMEKRDDGTRRTRVFYCDPMQSGQKGSLENMHRELRYILPNEVDLRSIGLTDQTSLNVAISHINSSAKEHLNGKSPFELCEFMCPELAQKLYEFGLQKIDKDEVILRPSVLTHK</sequence>
<dbReference type="Pfam" id="PF13936">
    <property type="entry name" value="HTH_38"/>
    <property type="match status" value="1"/>
</dbReference>
<dbReference type="GO" id="GO:0004803">
    <property type="term" value="F:transposase activity"/>
    <property type="evidence" value="ECO:0007669"/>
    <property type="project" value="TreeGrafter"/>
</dbReference>
<dbReference type="GO" id="GO:0015074">
    <property type="term" value="P:DNA integration"/>
    <property type="evidence" value="ECO:0007669"/>
    <property type="project" value="InterPro"/>
</dbReference>
<dbReference type="EMBL" id="QVEV01000117">
    <property type="protein sequence ID" value="RGC06204.1"/>
    <property type="molecule type" value="Genomic_DNA"/>
</dbReference>
<dbReference type="PANTHER" id="PTHR10948">
    <property type="entry name" value="TRANSPOSASE"/>
    <property type="match status" value="1"/>
</dbReference>
<feature type="domain" description="Integrase catalytic" evidence="1">
    <location>
        <begin position="229"/>
        <end position="396"/>
    </location>
</feature>
<evidence type="ECO:0000259" key="1">
    <source>
        <dbReference type="PROSITE" id="PS50994"/>
    </source>
</evidence>
<name>A0A223MM99_CLOIN</name>
<dbReference type="InterPro" id="IPR025246">
    <property type="entry name" value="IS30-like_HTH"/>
</dbReference>
<dbReference type="Proteomes" id="UP000260025">
    <property type="component" value="Unassembled WGS sequence"/>
</dbReference>
<dbReference type="Gene3D" id="3.30.420.10">
    <property type="entry name" value="Ribonuclease H-like superfamily/Ribonuclease H"/>
    <property type="match status" value="1"/>
</dbReference>
<organism evidence="2 3">
    <name type="scientific">Clostridium innocuum</name>
    <dbReference type="NCBI Taxonomy" id="1522"/>
    <lineage>
        <taxon>Bacteria</taxon>
        <taxon>Bacillati</taxon>
        <taxon>Bacillota</taxon>
        <taxon>Clostridia</taxon>
        <taxon>Eubacteriales</taxon>
        <taxon>Clostridiaceae</taxon>
        <taxon>Clostridium</taxon>
    </lineage>
</organism>
<comment type="caution">
    <text evidence="2">The sequence shown here is derived from an EMBL/GenBank/DDBJ whole genome shotgun (WGS) entry which is preliminary data.</text>
</comment>
<dbReference type="GO" id="GO:0003676">
    <property type="term" value="F:nucleic acid binding"/>
    <property type="evidence" value="ECO:0007669"/>
    <property type="project" value="InterPro"/>
</dbReference>